<reference evidence="9" key="1">
    <citation type="journal article" date="2019" name="Int. J. Syst. Evol. Microbiol.">
        <title>The Global Catalogue of Microorganisms (GCM) 10K type strain sequencing project: providing services to taxonomists for standard genome sequencing and annotation.</title>
        <authorList>
            <consortium name="The Broad Institute Genomics Platform"/>
            <consortium name="The Broad Institute Genome Sequencing Center for Infectious Disease"/>
            <person name="Wu L."/>
            <person name="Ma J."/>
        </authorList>
    </citation>
    <scope>NUCLEOTIDE SEQUENCE [LARGE SCALE GENOMIC DNA]</scope>
    <source>
        <strain evidence="9">CGMCC-1.15741</strain>
    </source>
</reference>
<dbReference type="CDD" id="cd08704">
    <property type="entry name" value="Met_tRNA_FMT_C"/>
    <property type="match status" value="1"/>
</dbReference>
<dbReference type="PANTHER" id="PTHR11138">
    <property type="entry name" value="METHIONYL-TRNA FORMYLTRANSFERASE"/>
    <property type="match status" value="1"/>
</dbReference>
<comment type="catalytic activity">
    <reaction evidence="5">
        <text>L-methionyl-tRNA(fMet) + (6R)-10-formyltetrahydrofolate = N-formyl-L-methionyl-tRNA(fMet) + (6S)-5,6,7,8-tetrahydrofolate + H(+)</text>
        <dbReference type="Rhea" id="RHEA:24380"/>
        <dbReference type="Rhea" id="RHEA-COMP:9952"/>
        <dbReference type="Rhea" id="RHEA-COMP:9953"/>
        <dbReference type="ChEBI" id="CHEBI:15378"/>
        <dbReference type="ChEBI" id="CHEBI:57453"/>
        <dbReference type="ChEBI" id="CHEBI:78530"/>
        <dbReference type="ChEBI" id="CHEBI:78844"/>
        <dbReference type="ChEBI" id="CHEBI:195366"/>
        <dbReference type="EC" id="2.1.2.9"/>
    </reaction>
</comment>
<comment type="similarity">
    <text evidence="1 5">Belongs to the Fmt family.</text>
</comment>
<dbReference type="InterPro" id="IPR041711">
    <property type="entry name" value="Met-tRNA-FMT_N"/>
</dbReference>
<dbReference type="EC" id="2.1.2.9" evidence="2 5"/>
<dbReference type="InterPro" id="IPR044135">
    <property type="entry name" value="Met-tRNA-FMT_C"/>
</dbReference>
<evidence type="ECO:0000256" key="3">
    <source>
        <dbReference type="ARBA" id="ARBA00022679"/>
    </source>
</evidence>
<dbReference type="NCBIfam" id="TIGR00460">
    <property type="entry name" value="fmt"/>
    <property type="match status" value="1"/>
</dbReference>
<feature type="binding site" evidence="5">
    <location>
        <begin position="109"/>
        <end position="112"/>
    </location>
    <ligand>
        <name>(6S)-5,6,7,8-tetrahydrofolate</name>
        <dbReference type="ChEBI" id="CHEBI:57453"/>
    </ligand>
</feature>
<organism evidence="8 9">
    <name type="scientific">Ponticaulis profundi</name>
    <dbReference type="NCBI Taxonomy" id="2665222"/>
    <lineage>
        <taxon>Bacteria</taxon>
        <taxon>Pseudomonadati</taxon>
        <taxon>Pseudomonadota</taxon>
        <taxon>Alphaproteobacteria</taxon>
        <taxon>Hyphomonadales</taxon>
        <taxon>Hyphomonadaceae</taxon>
        <taxon>Ponticaulis</taxon>
    </lineage>
</organism>
<dbReference type="SUPFAM" id="SSF53328">
    <property type="entry name" value="Formyltransferase"/>
    <property type="match status" value="1"/>
</dbReference>
<sequence>MRLAFMGSPDFAVPSLKALMDAGHEIACVYSQPPRPAGRGKKLTPTPVHAFAEANGLEVRHPESLKSQDEKDAFAALDLDAAIVVAYGLILPKAILDAPKLGCINLHGSLLPRWRGAAPMQRAIMAGDEITGVQTMQMEKGLDTGPVFLTATTPITNDDTAGSLHDRLADLGAKLLVETLQELEQNGLESRPQSEDGVTYAHKLGPDDTRIDWNRAGEEIDWQIRGLSPFPGAWFEILQNEKPVRVKALMSEYLADRSGNPGDVLDDELTIACGKGAVRLSRVQKAGKSACSAEDFLRGNPLTLGSKVL</sequence>
<evidence type="ECO:0000259" key="7">
    <source>
        <dbReference type="Pfam" id="PF02911"/>
    </source>
</evidence>
<accession>A0ABW1S6L2</accession>
<dbReference type="InterPro" id="IPR002376">
    <property type="entry name" value="Formyl_transf_N"/>
</dbReference>
<dbReference type="Pfam" id="PF02911">
    <property type="entry name" value="Formyl_trans_C"/>
    <property type="match status" value="1"/>
</dbReference>
<dbReference type="PANTHER" id="PTHR11138:SF5">
    <property type="entry name" value="METHIONYL-TRNA FORMYLTRANSFERASE, MITOCHONDRIAL"/>
    <property type="match status" value="1"/>
</dbReference>
<dbReference type="Proteomes" id="UP001596303">
    <property type="component" value="Unassembled WGS sequence"/>
</dbReference>
<dbReference type="HAMAP" id="MF_00182">
    <property type="entry name" value="Formyl_trans"/>
    <property type="match status" value="1"/>
</dbReference>
<dbReference type="InterPro" id="IPR036477">
    <property type="entry name" value="Formyl_transf_N_sf"/>
</dbReference>
<keyword evidence="4 5" id="KW-0648">Protein biosynthesis</keyword>
<dbReference type="Gene3D" id="3.40.50.12230">
    <property type="match status" value="1"/>
</dbReference>
<dbReference type="RefSeq" id="WP_377374882.1">
    <property type="nucleotide sequence ID" value="NZ_JBHSSW010000003.1"/>
</dbReference>
<comment type="function">
    <text evidence="5">Attaches a formyl group to the free amino group of methionyl-tRNA(fMet). The formyl group appears to play a dual role in the initiator identity of N-formylmethionyl-tRNA by promoting its recognition by IF2 and preventing the misappropriation of this tRNA by the elongation apparatus.</text>
</comment>
<evidence type="ECO:0000313" key="8">
    <source>
        <dbReference type="EMBL" id="MFC6196879.1"/>
    </source>
</evidence>
<dbReference type="CDD" id="cd08646">
    <property type="entry name" value="FMT_core_Met-tRNA-FMT_N"/>
    <property type="match status" value="1"/>
</dbReference>
<dbReference type="EMBL" id="JBHSSW010000003">
    <property type="protein sequence ID" value="MFC6196879.1"/>
    <property type="molecule type" value="Genomic_DNA"/>
</dbReference>
<evidence type="ECO:0000256" key="1">
    <source>
        <dbReference type="ARBA" id="ARBA00010699"/>
    </source>
</evidence>
<comment type="caution">
    <text evidence="8">The sequence shown here is derived from an EMBL/GenBank/DDBJ whole genome shotgun (WGS) entry which is preliminary data.</text>
</comment>
<protein>
    <recommendedName>
        <fullName evidence="2 5">Methionyl-tRNA formyltransferase</fullName>
        <ecNumber evidence="2 5">2.1.2.9</ecNumber>
    </recommendedName>
</protein>
<dbReference type="Pfam" id="PF00551">
    <property type="entry name" value="Formyl_trans_N"/>
    <property type="match status" value="1"/>
</dbReference>
<gene>
    <name evidence="5 8" type="primary">fmt</name>
    <name evidence="8" type="ORF">ACFQDM_02250</name>
</gene>
<feature type="domain" description="Formyl transferase C-terminal" evidence="7">
    <location>
        <begin position="203"/>
        <end position="300"/>
    </location>
</feature>
<dbReference type="InterPro" id="IPR005793">
    <property type="entry name" value="Formyl_trans_C"/>
</dbReference>
<dbReference type="InterPro" id="IPR005794">
    <property type="entry name" value="Fmt"/>
</dbReference>
<dbReference type="GO" id="GO:0004479">
    <property type="term" value="F:methionyl-tRNA formyltransferase activity"/>
    <property type="evidence" value="ECO:0007669"/>
    <property type="project" value="UniProtKB-EC"/>
</dbReference>
<evidence type="ECO:0000256" key="5">
    <source>
        <dbReference type="HAMAP-Rule" id="MF_00182"/>
    </source>
</evidence>
<dbReference type="InterPro" id="IPR011034">
    <property type="entry name" value="Formyl_transferase-like_C_sf"/>
</dbReference>
<evidence type="ECO:0000256" key="2">
    <source>
        <dbReference type="ARBA" id="ARBA00012261"/>
    </source>
</evidence>
<dbReference type="SUPFAM" id="SSF50486">
    <property type="entry name" value="FMT C-terminal domain-like"/>
    <property type="match status" value="1"/>
</dbReference>
<evidence type="ECO:0000256" key="4">
    <source>
        <dbReference type="ARBA" id="ARBA00022917"/>
    </source>
</evidence>
<evidence type="ECO:0000259" key="6">
    <source>
        <dbReference type="Pfam" id="PF00551"/>
    </source>
</evidence>
<evidence type="ECO:0000313" key="9">
    <source>
        <dbReference type="Proteomes" id="UP001596303"/>
    </source>
</evidence>
<proteinExistence type="inferred from homology"/>
<feature type="domain" description="Formyl transferase N-terminal" evidence="6">
    <location>
        <begin position="1"/>
        <end position="180"/>
    </location>
</feature>
<keyword evidence="3 5" id="KW-0808">Transferase</keyword>
<keyword evidence="9" id="KW-1185">Reference proteome</keyword>
<name>A0ABW1S6L2_9PROT</name>